<proteinExistence type="predicted"/>
<gene>
    <name evidence="2" type="ORF">BofuT4_uP035930.1</name>
</gene>
<organism evidence="2 3">
    <name type="scientific">Botryotinia fuckeliana (strain T4)</name>
    <name type="common">Noble rot fungus</name>
    <name type="synonym">Botrytis cinerea</name>
    <dbReference type="NCBI Taxonomy" id="999810"/>
    <lineage>
        <taxon>Eukaryota</taxon>
        <taxon>Fungi</taxon>
        <taxon>Dikarya</taxon>
        <taxon>Ascomycota</taxon>
        <taxon>Pezizomycotina</taxon>
        <taxon>Leotiomycetes</taxon>
        <taxon>Helotiales</taxon>
        <taxon>Sclerotiniaceae</taxon>
        <taxon>Botrytis</taxon>
    </lineage>
</organism>
<dbReference type="Proteomes" id="UP000008177">
    <property type="component" value="Unplaced contigs"/>
</dbReference>
<dbReference type="AlphaFoldDB" id="G2Y4M3"/>
<dbReference type="HOGENOM" id="CLU_3142862_0_0_1"/>
<name>G2Y4M3_BOTF4</name>
<keyword evidence="1" id="KW-0472">Membrane</keyword>
<keyword evidence="1" id="KW-0812">Transmembrane</keyword>
<accession>G2Y4M3</accession>
<feature type="transmembrane region" description="Helical" evidence="1">
    <location>
        <begin position="29"/>
        <end position="47"/>
    </location>
</feature>
<sequence length="49" mass="5324">MAKCKGEKKVRSQVLQLRPNQPTGDETRIVVIVVIVVVVVVASFVCISS</sequence>
<evidence type="ECO:0000313" key="3">
    <source>
        <dbReference type="Proteomes" id="UP000008177"/>
    </source>
</evidence>
<evidence type="ECO:0000256" key="1">
    <source>
        <dbReference type="SAM" id="Phobius"/>
    </source>
</evidence>
<keyword evidence="1" id="KW-1133">Transmembrane helix</keyword>
<reference evidence="3" key="1">
    <citation type="journal article" date="2011" name="PLoS Genet.">
        <title>Genomic analysis of the necrotrophic fungal pathogens Sclerotinia sclerotiorum and Botrytis cinerea.</title>
        <authorList>
            <person name="Amselem J."/>
            <person name="Cuomo C.A."/>
            <person name="van Kan J.A."/>
            <person name="Viaud M."/>
            <person name="Benito E.P."/>
            <person name="Couloux A."/>
            <person name="Coutinho P.M."/>
            <person name="de Vries R.P."/>
            <person name="Dyer P.S."/>
            <person name="Fillinger S."/>
            <person name="Fournier E."/>
            <person name="Gout L."/>
            <person name="Hahn M."/>
            <person name="Kohn L."/>
            <person name="Lapalu N."/>
            <person name="Plummer K.M."/>
            <person name="Pradier J.M."/>
            <person name="Quevillon E."/>
            <person name="Sharon A."/>
            <person name="Simon A."/>
            <person name="ten Have A."/>
            <person name="Tudzynski B."/>
            <person name="Tudzynski P."/>
            <person name="Wincker P."/>
            <person name="Andrew M."/>
            <person name="Anthouard V."/>
            <person name="Beever R.E."/>
            <person name="Beffa R."/>
            <person name="Benoit I."/>
            <person name="Bouzid O."/>
            <person name="Brault B."/>
            <person name="Chen Z."/>
            <person name="Choquer M."/>
            <person name="Collemare J."/>
            <person name="Cotton P."/>
            <person name="Danchin E.G."/>
            <person name="Da Silva C."/>
            <person name="Gautier A."/>
            <person name="Giraud C."/>
            <person name="Giraud T."/>
            <person name="Gonzalez C."/>
            <person name="Grossetete S."/>
            <person name="Guldener U."/>
            <person name="Henrissat B."/>
            <person name="Howlett B.J."/>
            <person name="Kodira C."/>
            <person name="Kretschmer M."/>
            <person name="Lappartient A."/>
            <person name="Leroch M."/>
            <person name="Levis C."/>
            <person name="Mauceli E."/>
            <person name="Neuveglise C."/>
            <person name="Oeser B."/>
            <person name="Pearson M."/>
            <person name="Poulain J."/>
            <person name="Poussereau N."/>
            <person name="Quesneville H."/>
            <person name="Rascle C."/>
            <person name="Schumacher J."/>
            <person name="Segurens B."/>
            <person name="Sexton A."/>
            <person name="Silva E."/>
            <person name="Sirven C."/>
            <person name="Soanes D.M."/>
            <person name="Talbot N.J."/>
            <person name="Templeton M."/>
            <person name="Yandava C."/>
            <person name="Yarden O."/>
            <person name="Zeng Q."/>
            <person name="Rollins J.A."/>
            <person name="Lebrun M.H."/>
            <person name="Dickman M."/>
        </authorList>
    </citation>
    <scope>NUCLEOTIDE SEQUENCE [LARGE SCALE GENOMIC DNA]</scope>
    <source>
        <strain evidence="3">T4</strain>
    </source>
</reference>
<protein>
    <submittedName>
        <fullName evidence="2">Uncharacterized protein</fullName>
    </submittedName>
</protein>
<dbReference type="InParanoid" id="G2Y4M3"/>
<dbReference type="EMBL" id="FQ790287">
    <property type="protein sequence ID" value="CCD47613.1"/>
    <property type="molecule type" value="Genomic_DNA"/>
</dbReference>
<evidence type="ECO:0000313" key="2">
    <source>
        <dbReference type="EMBL" id="CCD47613.1"/>
    </source>
</evidence>